<dbReference type="GO" id="GO:0008534">
    <property type="term" value="F:oxidized purine nucleobase lesion DNA N-glycosylase activity"/>
    <property type="evidence" value="ECO:0007669"/>
    <property type="project" value="UniProtKB-EC"/>
</dbReference>
<dbReference type="Gene3D" id="1.10.8.50">
    <property type="match status" value="1"/>
</dbReference>
<evidence type="ECO:0000256" key="3">
    <source>
        <dbReference type="ARBA" id="ARBA00022763"/>
    </source>
</evidence>
<feature type="domain" description="Formamidopyrimidine-DNA glycosylase catalytic" evidence="11">
    <location>
        <begin position="2"/>
        <end position="93"/>
    </location>
</feature>
<evidence type="ECO:0000256" key="2">
    <source>
        <dbReference type="ARBA" id="ARBA00009409"/>
    </source>
</evidence>
<gene>
    <name evidence="12" type="ORF">DX912_07800</name>
</gene>
<keyword evidence="8" id="KW-0511">Multifunctional enzyme</keyword>
<dbReference type="CDD" id="cd08974">
    <property type="entry name" value="BaFpgNei_N_2"/>
    <property type="match status" value="1"/>
</dbReference>
<dbReference type="SUPFAM" id="SSF46946">
    <property type="entry name" value="S13-like H2TH domain"/>
    <property type="match status" value="1"/>
</dbReference>
<feature type="compositionally biased region" description="Basic residues" evidence="10">
    <location>
        <begin position="296"/>
        <end position="305"/>
    </location>
</feature>
<dbReference type="SMART" id="SM01232">
    <property type="entry name" value="H2TH"/>
    <property type="match status" value="1"/>
</dbReference>
<keyword evidence="9" id="KW-0326">Glycosidase</keyword>
<keyword evidence="12" id="KW-0540">Nuclease</keyword>
<evidence type="ECO:0000313" key="12">
    <source>
        <dbReference type="EMBL" id="RDY67809.1"/>
    </source>
</evidence>
<evidence type="ECO:0000256" key="5">
    <source>
        <dbReference type="ARBA" id="ARBA00023125"/>
    </source>
</evidence>
<keyword evidence="5" id="KW-0238">DNA-binding</keyword>
<evidence type="ECO:0000256" key="6">
    <source>
        <dbReference type="ARBA" id="ARBA00023204"/>
    </source>
</evidence>
<proteinExistence type="inferred from homology"/>
<evidence type="ECO:0000259" key="11">
    <source>
        <dbReference type="PROSITE" id="PS51068"/>
    </source>
</evidence>
<sequence length="305" mass="35034">MPEGPTIVILREEAVGFEGRLVEEVSGNSRLDLQRMRGERITALCSWGKHFLIRFPTFAMRVHFMLFGSYRINERREAAPRMSLRFDDGQELNFYACSLRYIEGDLDVVYDWSGDVMADAWDPKKARRKLKARPMLLAADALLDQTIFAGVGNIIKNEVLHRIRVHPESQVGALSARKLGELITQAREYSFDFLHWKKQFVLRKHYQVHTKQICPRDGTRLSYRAKLGHFQRRAFFCETCQVFYGERLPPPEPITRGRKTISKKATKAPAKAVKKAAKKVTKKVSKKTVTKAVKPAAKRSSARRV</sequence>
<evidence type="ECO:0000256" key="7">
    <source>
        <dbReference type="ARBA" id="ARBA00023239"/>
    </source>
</evidence>
<feature type="region of interest" description="Disordered" evidence="10">
    <location>
        <begin position="253"/>
        <end position="305"/>
    </location>
</feature>
<comment type="similarity">
    <text evidence="2">Belongs to the FPG family.</text>
</comment>
<evidence type="ECO:0000313" key="13">
    <source>
        <dbReference type="Proteomes" id="UP000256829"/>
    </source>
</evidence>
<dbReference type="InterPro" id="IPR035937">
    <property type="entry name" value="FPG_N"/>
</dbReference>
<dbReference type="GO" id="GO:0016829">
    <property type="term" value="F:lyase activity"/>
    <property type="evidence" value="ECO:0007669"/>
    <property type="project" value="UniProtKB-KW"/>
</dbReference>
<dbReference type="Pfam" id="PF01149">
    <property type="entry name" value="Fapy_DNA_glyco"/>
    <property type="match status" value="1"/>
</dbReference>
<organism evidence="12 13">
    <name type="scientific">Lysobacter soli</name>
    <dbReference type="NCBI Taxonomy" id="453783"/>
    <lineage>
        <taxon>Bacteria</taxon>
        <taxon>Pseudomonadati</taxon>
        <taxon>Pseudomonadota</taxon>
        <taxon>Gammaproteobacteria</taxon>
        <taxon>Lysobacterales</taxon>
        <taxon>Lysobacteraceae</taxon>
        <taxon>Lysobacter</taxon>
    </lineage>
</organism>
<dbReference type="GO" id="GO:0003906">
    <property type="term" value="F:DNA-(apurinic or apyrimidinic site) endonuclease activity"/>
    <property type="evidence" value="ECO:0007669"/>
    <property type="project" value="InterPro"/>
</dbReference>
<dbReference type="Proteomes" id="UP000256829">
    <property type="component" value="Unassembled WGS sequence"/>
</dbReference>
<dbReference type="InterPro" id="IPR010979">
    <property type="entry name" value="Ribosomal_uS13-like_H2TH"/>
</dbReference>
<comment type="caution">
    <text evidence="12">The sequence shown here is derived from an EMBL/GenBank/DDBJ whole genome shotgun (WGS) entry which is preliminary data.</text>
</comment>
<evidence type="ECO:0000256" key="9">
    <source>
        <dbReference type="ARBA" id="ARBA00023295"/>
    </source>
</evidence>
<accession>A0A3D8VEX2</accession>
<dbReference type="GO" id="GO:0003684">
    <property type="term" value="F:damaged DNA binding"/>
    <property type="evidence" value="ECO:0007669"/>
    <property type="project" value="InterPro"/>
</dbReference>
<evidence type="ECO:0000256" key="4">
    <source>
        <dbReference type="ARBA" id="ARBA00022801"/>
    </source>
</evidence>
<dbReference type="GO" id="GO:0008270">
    <property type="term" value="F:zinc ion binding"/>
    <property type="evidence" value="ECO:0007669"/>
    <property type="project" value="InterPro"/>
</dbReference>
<comment type="catalytic activity">
    <reaction evidence="1">
        <text>Hydrolysis of DNA containing ring-opened 7-methylguanine residues, releasing 2,6-diamino-4-hydroxy-5-(N-methyl)formamidopyrimidine.</text>
        <dbReference type="EC" id="3.2.2.23"/>
    </reaction>
</comment>
<keyword evidence="7" id="KW-0456">Lyase</keyword>
<dbReference type="InterPro" id="IPR012319">
    <property type="entry name" value="FPG_cat"/>
</dbReference>
<dbReference type="Pfam" id="PF06831">
    <property type="entry name" value="H2TH"/>
    <property type="match status" value="1"/>
</dbReference>
<protein>
    <submittedName>
        <fullName evidence="12">Endonuclease</fullName>
    </submittedName>
</protein>
<dbReference type="InterPro" id="IPR015886">
    <property type="entry name" value="H2TH_FPG"/>
</dbReference>
<dbReference type="AlphaFoldDB" id="A0A3D8VEX2"/>
<dbReference type="PANTHER" id="PTHR22993">
    <property type="entry name" value="FORMAMIDOPYRIMIDINE-DNA GLYCOSYLASE"/>
    <property type="match status" value="1"/>
</dbReference>
<evidence type="ECO:0000256" key="10">
    <source>
        <dbReference type="SAM" id="MobiDB-lite"/>
    </source>
</evidence>
<keyword evidence="12" id="KW-0255">Endonuclease</keyword>
<dbReference type="PROSITE" id="PS51068">
    <property type="entry name" value="FPG_CAT"/>
    <property type="match status" value="1"/>
</dbReference>
<dbReference type="SMART" id="SM00898">
    <property type="entry name" value="Fapy_DNA_glyco"/>
    <property type="match status" value="1"/>
</dbReference>
<reference evidence="12 13" key="1">
    <citation type="submission" date="2018-08" db="EMBL/GenBank/DDBJ databases">
        <title>Lysobacter soli KCTC 22011, whole genome shotgun sequence.</title>
        <authorList>
            <person name="Zhang X."/>
            <person name="Feng G."/>
            <person name="Zhu H."/>
        </authorList>
    </citation>
    <scope>NUCLEOTIDE SEQUENCE [LARGE SCALE GENOMIC DNA]</scope>
    <source>
        <strain evidence="12 13">KCTC 22011</strain>
    </source>
</reference>
<feature type="compositionally biased region" description="Basic residues" evidence="10">
    <location>
        <begin position="256"/>
        <end position="289"/>
    </location>
</feature>
<dbReference type="GO" id="GO:0006284">
    <property type="term" value="P:base-excision repair"/>
    <property type="evidence" value="ECO:0007669"/>
    <property type="project" value="InterPro"/>
</dbReference>
<dbReference type="EMBL" id="QTJR01000004">
    <property type="protein sequence ID" value="RDY67809.1"/>
    <property type="molecule type" value="Genomic_DNA"/>
</dbReference>
<keyword evidence="4" id="KW-0378">Hydrolase</keyword>
<keyword evidence="6" id="KW-0234">DNA repair</keyword>
<dbReference type="PANTHER" id="PTHR22993:SF9">
    <property type="entry name" value="FORMAMIDOPYRIMIDINE-DNA GLYCOSYLASE"/>
    <property type="match status" value="1"/>
</dbReference>
<evidence type="ECO:0000256" key="8">
    <source>
        <dbReference type="ARBA" id="ARBA00023268"/>
    </source>
</evidence>
<keyword evidence="13" id="KW-1185">Reference proteome</keyword>
<dbReference type="SUPFAM" id="SSF81624">
    <property type="entry name" value="N-terminal domain of MutM-like DNA repair proteins"/>
    <property type="match status" value="1"/>
</dbReference>
<keyword evidence="3" id="KW-0227">DNA damage</keyword>
<evidence type="ECO:0000256" key="1">
    <source>
        <dbReference type="ARBA" id="ARBA00001668"/>
    </source>
</evidence>
<dbReference type="Gene3D" id="3.20.190.10">
    <property type="entry name" value="MutM-like, N-terminal"/>
    <property type="match status" value="1"/>
</dbReference>
<name>A0A3D8VEX2_9GAMM</name>